<dbReference type="AlphaFoldDB" id="A0A382VWQ6"/>
<name>A0A382VWQ6_9ZZZZ</name>
<evidence type="ECO:0000313" key="1">
    <source>
        <dbReference type="EMBL" id="SVD51036.1"/>
    </source>
</evidence>
<reference evidence="1" key="1">
    <citation type="submission" date="2018-05" db="EMBL/GenBank/DDBJ databases">
        <authorList>
            <person name="Lanie J.A."/>
            <person name="Ng W.-L."/>
            <person name="Kazmierczak K.M."/>
            <person name="Andrzejewski T.M."/>
            <person name="Davidsen T.M."/>
            <person name="Wayne K.J."/>
            <person name="Tettelin H."/>
            <person name="Glass J.I."/>
            <person name="Rusch D."/>
            <person name="Podicherti R."/>
            <person name="Tsui H.-C.T."/>
            <person name="Winkler M.E."/>
        </authorList>
    </citation>
    <scope>NUCLEOTIDE SEQUENCE</scope>
</reference>
<feature type="non-terminal residue" evidence="1">
    <location>
        <position position="1"/>
    </location>
</feature>
<organism evidence="1">
    <name type="scientific">marine metagenome</name>
    <dbReference type="NCBI Taxonomy" id="408172"/>
    <lineage>
        <taxon>unclassified sequences</taxon>
        <taxon>metagenomes</taxon>
        <taxon>ecological metagenomes</taxon>
    </lineage>
</organism>
<evidence type="ECO:0008006" key="2">
    <source>
        <dbReference type="Google" id="ProtNLM"/>
    </source>
</evidence>
<sequence>GALPPGCCWGWLLTFYSADSCSEQGRLDWNHSRSRSATGDQVLMTNIINEHEICVVALKRSGHHAIVQWLYANVDGGYLFLNQCSPAANPFDLKHIVKKPEKRFITNIDGLDAQTACTGVHVPKQALIYNYEHMSLDQITAPVGEGQHERWVGASKRRTHILALRDPFNNLASLLKVYYAGTKYSVRLLRRSVELWKQYAREALGQTQLLSHRLLIDYNRWFTDVSYKTGLAQQLGLSGAGAGLQEVAKWGSTSSFDGTCLDGQAAQMKVLERWRHFVDDPL</sequence>
<gene>
    <name evidence="1" type="ORF">METZ01_LOCUS403890</name>
</gene>
<feature type="non-terminal residue" evidence="1">
    <location>
        <position position="282"/>
    </location>
</feature>
<dbReference type="EMBL" id="UINC01155277">
    <property type="protein sequence ID" value="SVD51036.1"/>
    <property type="molecule type" value="Genomic_DNA"/>
</dbReference>
<accession>A0A382VWQ6</accession>
<protein>
    <recommendedName>
        <fullName evidence="2">Sulfotransferase domain-containing protein</fullName>
    </recommendedName>
</protein>
<proteinExistence type="predicted"/>